<dbReference type="EMBL" id="CP030261">
    <property type="protein sequence ID" value="AXB57598.1"/>
    <property type="molecule type" value="Genomic_DNA"/>
</dbReference>
<dbReference type="Proteomes" id="UP000251561">
    <property type="component" value="Chromosome"/>
</dbReference>
<evidence type="ECO:0000259" key="7">
    <source>
        <dbReference type="PROSITE" id="PS50112"/>
    </source>
</evidence>
<dbReference type="InterPro" id="IPR036097">
    <property type="entry name" value="HisK_dim/P_sf"/>
</dbReference>
<gene>
    <name evidence="9" type="ORF">HYN86_13735</name>
</gene>
<dbReference type="InterPro" id="IPR004358">
    <property type="entry name" value="Sig_transdc_His_kin-like_C"/>
</dbReference>
<feature type="domain" description="Histidine kinase" evidence="6">
    <location>
        <begin position="798"/>
        <end position="1016"/>
    </location>
</feature>
<dbReference type="OrthoDB" id="9766459at2"/>
<evidence type="ECO:0000259" key="8">
    <source>
        <dbReference type="PROSITE" id="PS50113"/>
    </source>
</evidence>
<dbReference type="Gene3D" id="1.10.287.130">
    <property type="match status" value="1"/>
</dbReference>
<dbReference type="SUPFAM" id="SSF55874">
    <property type="entry name" value="ATPase domain of HSP90 chaperone/DNA topoisomerase II/histidine kinase"/>
    <property type="match status" value="1"/>
</dbReference>
<dbReference type="InterPro" id="IPR035965">
    <property type="entry name" value="PAS-like_dom_sf"/>
</dbReference>
<dbReference type="InterPro" id="IPR000014">
    <property type="entry name" value="PAS"/>
</dbReference>
<dbReference type="Pfam" id="PF00512">
    <property type="entry name" value="HisKA"/>
    <property type="match status" value="1"/>
</dbReference>
<evidence type="ECO:0000256" key="4">
    <source>
        <dbReference type="ARBA" id="ARBA00022679"/>
    </source>
</evidence>
<dbReference type="PRINTS" id="PR00344">
    <property type="entry name" value="BCTRLSENSOR"/>
</dbReference>
<sequence>MELINNLGLFQTVFNSVPNGIVVMKPIYNDKGKVEDFLVLLLNTYMLDWIDNVSYQGRKYSEVFPNLKETNILEQFIITAETGVTANFEQWYEGIASKHWFRFTAVKQDELLVVTKEDITEKKQAENALNNALVVAEKQKRLYDSVINTTPDLVYVFDLDYKFTYANKALLTMWGKSADDSIGRGLRENGYEEWHALMHEREIDFVAAEKKSIRGTVSFPHAELGKRVYDYIFAPVFNEKGEVEAIAGTTRDITEIKLAEEKLQQSESRFRNMIEQSPIAMLLSRGEDVIIETINQPMLKFMNKSSADEALGKRMIDALPELSGQPALQVVIDVQKTGIPFRGDEQPVDLVIDGKLQRRYFNFSYDCIKDTDDNSSVLHVAVDVTDRVLARKKLEVSESRLKSMINQTPAATLVLKGDNLVIEQINKHMLQLIGRGDEIIGMPLIDVLPELEGQYVWEQVQNVYYKGIAFDQAEVLVPHNRTGTMVDYYYNLAYRPLIEEGKITGMIQVAVDVTQQVVARQKMQESESRFRALVNASSDVVYRIDADWKVMRSIHGIGSFSDSEETVVHWLDKFFHQNDREKVISLIAKSIADKNIFELEHKTTHKDGTVGWTFSRLVPILDAQNNIIEWFGAASDITSQKQMQQVIKDSEEKFRQLADLVPQIIWTGKPDGYVDYYNRRWYEYTGVDDDKYGDTSWFPKMHPDDGPLVLEKWYECVKTGVSYQLEFRLRNGKTGEYRWFLSKAVPIRDKSGAITKWFGTCTDIHEQKAIREELEILVAERTKELQRSNDDLQQFAHVASHDLKEPVRKIKTFVGRLEDHLQGKLDDSTSRYIDRIHVAADRMFNMIDGVLSYSKINSDSQNTTLVDLNEIIKSIEIDLEVSLQKTGGKIYSQNLPALEGASVLLYQLFYNLINNSIKFAKEGTTPEITITSEKSIYKGKNAAVITLKDKGIGFDNDQAGQIFETFTRLNSKDRYEGTGLGLSLCKKIAERHGGTIAAFGIPDKEAVFIITLPLEQHVNDI</sequence>
<proteinExistence type="predicted"/>
<dbReference type="Pfam" id="PF02518">
    <property type="entry name" value="HATPase_c"/>
    <property type="match status" value="1"/>
</dbReference>
<dbReference type="CDD" id="cd00130">
    <property type="entry name" value="PAS"/>
    <property type="match status" value="3"/>
</dbReference>
<dbReference type="KEGG" id="ffl:HYN86_13735"/>
<dbReference type="Gene3D" id="3.30.565.10">
    <property type="entry name" value="Histidine kinase-like ATPase, C-terminal domain"/>
    <property type="match status" value="1"/>
</dbReference>
<dbReference type="SMART" id="SM00387">
    <property type="entry name" value="HATPase_c"/>
    <property type="match status" value="1"/>
</dbReference>
<accession>A0A344LUK6</accession>
<dbReference type="PANTHER" id="PTHR43304:SF1">
    <property type="entry name" value="PAC DOMAIN-CONTAINING PROTEIN"/>
    <property type="match status" value="1"/>
</dbReference>
<dbReference type="PROSITE" id="PS50109">
    <property type="entry name" value="HIS_KIN"/>
    <property type="match status" value="1"/>
</dbReference>
<dbReference type="InterPro" id="IPR001610">
    <property type="entry name" value="PAC"/>
</dbReference>
<name>A0A344LUK6_9FLAO</name>
<dbReference type="InterPro" id="IPR005467">
    <property type="entry name" value="His_kinase_dom"/>
</dbReference>
<dbReference type="InterPro" id="IPR052162">
    <property type="entry name" value="Sensor_kinase/Photoreceptor"/>
</dbReference>
<dbReference type="PROSITE" id="PS50113">
    <property type="entry name" value="PAC"/>
    <property type="match status" value="3"/>
</dbReference>
<dbReference type="PROSITE" id="PS50112">
    <property type="entry name" value="PAS"/>
    <property type="match status" value="2"/>
</dbReference>
<dbReference type="InterPro" id="IPR003661">
    <property type="entry name" value="HisK_dim/P_dom"/>
</dbReference>
<dbReference type="Pfam" id="PF08447">
    <property type="entry name" value="PAS_3"/>
    <property type="match status" value="2"/>
</dbReference>
<evidence type="ECO:0000313" key="10">
    <source>
        <dbReference type="Proteomes" id="UP000251561"/>
    </source>
</evidence>
<dbReference type="InterPro" id="IPR013656">
    <property type="entry name" value="PAS_4"/>
</dbReference>
<evidence type="ECO:0000259" key="6">
    <source>
        <dbReference type="PROSITE" id="PS50109"/>
    </source>
</evidence>
<feature type="domain" description="PAC" evidence="8">
    <location>
        <begin position="597"/>
        <end position="649"/>
    </location>
</feature>
<feature type="domain" description="PAC" evidence="8">
    <location>
        <begin position="213"/>
        <end position="265"/>
    </location>
</feature>
<dbReference type="InterPro" id="IPR003594">
    <property type="entry name" value="HATPase_dom"/>
</dbReference>
<keyword evidence="3" id="KW-0597">Phosphoprotein</keyword>
<dbReference type="Pfam" id="PF13188">
    <property type="entry name" value="PAS_8"/>
    <property type="match status" value="1"/>
</dbReference>
<dbReference type="Pfam" id="PF08448">
    <property type="entry name" value="PAS_4"/>
    <property type="match status" value="2"/>
</dbReference>
<dbReference type="InterPro" id="IPR013655">
    <property type="entry name" value="PAS_fold_3"/>
</dbReference>
<dbReference type="GO" id="GO:0000155">
    <property type="term" value="F:phosphorelay sensor kinase activity"/>
    <property type="evidence" value="ECO:0007669"/>
    <property type="project" value="InterPro"/>
</dbReference>
<dbReference type="SMART" id="SM00086">
    <property type="entry name" value="PAC"/>
    <property type="match status" value="3"/>
</dbReference>
<evidence type="ECO:0000256" key="1">
    <source>
        <dbReference type="ARBA" id="ARBA00000085"/>
    </source>
</evidence>
<keyword evidence="4" id="KW-0808">Transferase</keyword>
<evidence type="ECO:0000256" key="5">
    <source>
        <dbReference type="ARBA" id="ARBA00022777"/>
    </source>
</evidence>
<reference evidence="9 10" key="1">
    <citation type="submission" date="2018-06" db="EMBL/GenBank/DDBJ databases">
        <title>Genome sequencing of Flavobacterium.</title>
        <authorList>
            <person name="Baek M.-G."/>
            <person name="Yi H."/>
        </authorList>
    </citation>
    <scope>NUCLEOTIDE SEQUENCE [LARGE SCALE GENOMIC DNA]</scope>
    <source>
        <strain evidence="9 10">HYN0086</strain>
    </source>
</reference>
<organism evidence="9 10">
    <name type="scientific">Flavobacterium fluviale</name>
    <dbReference type="NCBI Taxonomy" id="2249356"/>
    <lineage>
        <taxon>Bacteria</taxon>
        <taxon>Pseudomonadati</taxon>
        <taxon>Bacteroidota</taxon>
        <taxon>Flavobacteriia</taxon>
        <taxon>Flavobacteriales</taxon>
        <taxon>Flavobacteriaceae</taxon>
        <taxon>Flavobacterium</taxon>
    </lineage>
</organism>
<dbReference type="PANTHER" id="PTHR43304">
    <property type="entry name" value="PHYTOCHROME-LIKE PROTEIN CPH1"/>
    <property type="match status" value="1"/>
</dbReference>
<dbReference type="NCBIfam" id="TIGR00229">
    <property type="entry name" value="sensory_box"/>
    <property type="match status" value="4"/>
</dbReference>
<keyword evidence="5 9" id="KW-0418">Kinase</keyword>
<dbReference type="InterPro" id="IPR036890">
    <property type="entry name" value="HATPase_C_sf"/>
</dbReference>
<evidence type="ECO:0000256" key="3">
    <source>
        <dbReference type="ARBA" id="ARBA00022553"/>
    </source>
</evidence>
<dbReference type="SUPFAM" id="SSF47384">
    <property type="entry name" value="Homodimeric domain of signal transducing histidine kinase"/>
    <property type="match status" value="1"/>
</dbReference>
<dbReference type="AlphaFoldDB" id="A0A344LUK6"/>
<keyword evidence="10" id="KW-1185">Reference proteome</keyword>
<dbReference type="FunFam" id="3.30.450.20:FF:000099">
    <property type="entry name" value="Sensory box sensor histidine kinase"/>
    <property type="match status" value="1"/>
</dbReference>
<evidence type="ECO:0000313" key="9">
    <source>
        <dbReference type="EMBL" id="AXB57598.1"/>
    </source>
</evidence>
<dbReference type="SUPFAM" id="SSF55785">
    <property type="entry name" value="PYP-like sensor domain (PAS domain)"/>
    <property type="match status" value="5"/>
</dbReference>
<feature type="domain" description="PAS" evidence="7">
    <location>
        <begin position="650"/>
        <end position="720"/>
    </location>
</feature>
<evidence type="ECO:0000256" key="2">
    <source>
        <dbReference type="ARBA" id="ARBA00012438"/>
    </source>
</evidence>
<feature type="domain" description="PAC" evidence="8">
    <location>
        <begin position="723"/>
        <end position="776"/>
    </location>
</feature>
<dbReference type="EC" id="2.7.13.3" evidence="2"/>
<dbReference type="SMART" id="SM00091">
    <property type="entry name" value="PAS"/>
    <property type="match status" value="5"/>
</dbReference>
<dbReference type="InterPro" id="IPR000700">
    <property type="entry name" value="PAS-assoc_C"/>
</dbReference>
<dbReference type="Gene3D" id="3.30.450.20">
    <property type="entry name" value="PAS domain"/>
    <property type="match status" value="6"/>
</dbReference>
<dbReference type="CDD" id="cd00082">
    <property type="entry name" value="HisKA"/>
    <property type="match status" value="1"/>
</dbReference>
<feature type="domain" description="PAS" evidence="7">
    <location>
        <begin position="139"/>
        <end position="184"/>
    </location>
</feature>
<dbReference type="SMART" id="SM00388">
    <property type="entry name" value="HisKA"/>
    <property type="match status" value="1"/>
</dbReference>
<protein>
    <recommendedName>
        <fullName evidence="2">histidine kinase</fullName>
        <ecNumber evidence="2">2.7.13.3</ecNumber>
    </recommendedName>
</protein>
<comment type="catalytic activity">
    <reaction evidence="1">
        <text>ATP + protein L-histidine = ADP + protein N-phospho-L-histidine.</text>
        <dbReference type="EC" id="2.7.13.3"/>
    </reaction>
</comment>